<feature type="repeat" description="ANK" evidence="6">
    <location>
        <begin position="854"/>
        <end position="886"/>
    </location>
</feature>
<evidence type="ECO:0000256" key="8">
    <source>
        <dbReference type="SAM" id="Phobius"/>
    </source>
</evidence>
<protein>
    <submittedName>
        <fullName evidence="12">31517_t:CDS:1</fullName>
    </submittedName>
</protein>
<evidence type="ECO:0000313" key="12">
    <source>
        <dbReference type="EMBL" id="CAG8514304.1"/>
    </source>
</evidence>
<feature type="repeat" description="ANK" evidence="6">
    <location>
        <begin position="788"/>
        <end position="820"/>
    </location>
</feature>
<dbReference type="Pfam" id="PF13637">
    <property type="entry name" value="Ank_4"/>
    <property type="match status" value="1"/>
</dbReference>
<evidence type="ECO:0000256" key="7">
    <source>
        <dbReference type="SAM" id="MobiDB-lite"/>
    </source>
</evidence>
<dbReference type="Gene3D" id="2.130.10.10">
    <property type="entry name" value="YVTN repeat-like/Quinoprotein amine dehydrogenase"/>
    <property type="match status" value="1"/>
</dbReference>
<comment type="similarity">
    <text evidence="2">Belongs to the WD repeat NOL10/ENP2 family.</text>
</comment>
<reference evidence="12 13" key="1">
    <citation type="submission" date="2021-06" db="EMBL/GenBank/DDBJ databases">
        <authorList>
            <person name="Kallberg Y."/>
            <person name="Tangrot J."/>
            <person name="Rosling A."/>
        </authorList>
    </citation>
    <scope>NUCLEOTIDE SEQUENCE [LARGE SCALE GENOMIC DNA]</scope>
    <source>
        <strain evidence="12 13">120-4 pot B 10/14</strain>
    </source>
</reference>
<feature type="compositionally biased region" description="Basic and acidic residues" evidence="7">
    <location>
        <begin position="594"/>
        <end position="610"/>
    </location>
</feature>
<dbReference type="InterPro" id="IPR012580">
    <property type="entry name" value="NUC153"/>
</dbReference>
<evidence type="ECO:0000256" key="1">
    <source>
        <dbReference type="ARBA" id="ARBA00004604"/>
    </source>
</evidence>
<evidence type="ECO:0000259" key="10">
    <source>
        <dbReference type="Pfam" id="PF23097"/>
    </source>
</evidence>
<keyword evidence="8" id="KW-1133">Transmembrane helix</keyword>
<keyword evidence="3" id="KW-0853">WD repeat</keyword>
<accession>A0ABM8W3C3</accession>
<dbReference type="SUPFAM" id="SSF50978">
    <property type="entry name" value="WD40 repeat-like"/>
    <property type="match status" value="1"/>
</dbReference>
<feature type="compositionally biased region" description="Basic and acidic residues" evidence="7">
    <location>
        <begin position="631"/>
        <end position="649"/>
    </location>
</feature>
<feature type="region of interest" description="Disordered" evidence="7">
    <location>
        <begin position="569"/>
        <end position="649"/>
    </location>
</feature>
<evidence type="ECO:0000259" key="11">
    <source>
        <dbReference type="Pfam" id="PF23098"/>
    </source>
</evidence>
<proteinExistence type="inferred from homology"/>
<dbReference type="InterPro" id="IPR015943">
    <property type="entry name" value="WD40/YVTN_repeat-like_dom_sf"/>
</dbReference>
<dbReference type="Pfam" id="PF12796">
    <property type="entry name" value="Ank_2"/>
    <property type="match status" value="1"/>
</dbReference>
<dbReference type="PANTHER" id="PTHR14927">
    <property type="entry name" value="NUCLEOLAR PROTEIN 10"/>
    <property type="match status" value="1"/>
</dbReference>
<dbReference type="Proteomes" id="UP000789901">
    <property type="component" value="Unassembled WGS sequence"/>
</dbReference>
<comment type="subcellular location">
    <subcellularLocation>
        <location evidence="1">Nucleus</location>
        <location evidence="1">Nucleolus</location>
    </subcellularLocation>
</comment>
<keyword evidence="5" id="KW-0539">Nucleus</keyword>
<gene>
    <name evidence="12" type="ORF">GMARGA_LOCUS2840</name>
</gene>
<feature type="region of interest" description="Disordered" evidence="7">
    <location>
        <begin position="524"/>
        <end position="553"/>
    </location>
</feature>
<keyword evidence="13" id="KW-1185">Reference proteome</keyword>
<feature type="transmembrane region" description="Helical" evidence="8">
    <location>
        <begin position="975"/>
        <end position="996"/>
    </location>
</feature>
<evidence type="ECO:0000256" key="4">
    <source>
        <dbReference type="ARBA" id="ARBA00022737"/>
    </source>
</evidence>
<dbReference type="PANTHER" id="PTHR14927:SF0">
    <property type="entry name" value="NUCLEOLAR PROTEIN 10"/>
    <property type="match status" value="1"/>
</dbReference>
<feature type="domain" description="Nucleolar protein 10-like N-terminal" evidence="11">
    <location>
        <begin position="4"/>
        <end position="372"/>
    </location>
</feature>
<dbReference type="EMBL" id="CAJVQB010000943">
    <property type="protein sequence ID" value="CAG8514304.1"/>
    <property type="molecule type" value="Genomic_DNA"/>
</dbReference>
<evidence type="ECO:0000256" key="3">
    <source>
        <dbReference type="ARBA" id="ARBA00022574"/>
    </source>
</evidence>
<dbReference type="PROSITE" id="PS50297">
    <property type="entry name" value="ANK_REP_REGION"/>
    <property type="match status" value="4"/>
</dbReference>
<evidence type="ECO:0000256" key="6">
    <source>
        <dbReference type="PROSITE-ProRule" id="PRU00023"/>
    </source>
</evidence>
<keyword evidence="4" id="KW-0677">Repeat</keyword>
<comment type="caution">
    <text evidence="12">The sequence shown here is derived from an EMBL/GenBank/DDBJ whole genome shotgun (WGS) entry which is preliminary data.</text>
</comment>
<evidence type="ECO:0000256" key="2">
    <source>
        <dbReference type="ARBA" id="ARBA00005264"/>
    </source>
</evidence>
<feature type="repeat" description="ANK" evidence="6">
    <location>
        <begin position="754"/>
        <end position="786"/>
    </location>
</feature>
<dbReference type="Pfam" id="PF23098">
    <property type="entry name" value="Beta-prop_NOL10_N"/>
    <property type="match status" value="1"/>
</dbReference>
<dbReference type="InterPro" id="IPR056551">
    <property type="entry name" value="Beta-prop_NOL10_N"/>
</dbReference>
<dbReference type="InterPro" id="IPR002110">
    <property type="entry name" value="Ankyrin_rpt"/>
</dbReference>
<organism evidence="12 13">
    <name type="scientific">Gigaspora margarita</name>
    <dbReference type="NCBI Taxonomy" id="4874"/>
    <lineage>
        <taxon>Eukaryota</taxon>
        <taxon>Fungi</taxon>
        <taxon>Fungi incertae sedis</taxon>
        <taxon>Mucoromycota</taxon>
        <taxon>Glomeromycotina</taxon>
        <taxon>Glomeromycetes</taxon>
        <taxon>Diversisporales</taxon>
        <taxon>Gigasporaceae</taxon>
        <taxon>Gigaspora</taxon>
    </lineage>
</organism>
<sequence length="1166" mass="132330">MVLQASNLNNVKIYTVSGSGSRAIPDWLEKKKKNFLKNDPDWRSRVELIQDFEFPEASLRVKTTKDGRFVMATGVYKPQIRVFEYSEMSMKFDRHTDSENINFVILSDDWTKSVLLQNDRTIEFHTQGGIYYKTRIPKFGRDLAYHYPTCDLLITAASYEVYRLNLNQGRFLNPISTDATSGVNVCVINPAHQLFGFGTQDGVVEFWDPRSRSRVGLLAPSFPVDESNVQEFQITTMSYRNDGLSLAVGTSTGHILLYDLRSSSPWLVKDHQYGYPIKSINWYDNTTGDGGRGKVISADSKIMKIWDRENGANFTSVEPNTDINDVCVVPDSGLIFIANEGIQIGAYYIPSLGPAPRWCSFLDNLTEEMEENPQPNIYDDYKFVTRKELSSLGMDHLIGTNVMKPYMHGFFVDLRLYEQAKLISNPFAYAEYRERVIKEKLEAKRESRIRATKKLPKVNKELASRLLHSPEKKKKGIQGTSNLLQDERFIELFTNPEYEVDKNSTAYQLSHPSGFTEKVIRKEHDDDDDDNEDNKSYDEQSNETTRSEFETDSDDDLISQIYKKKAKKMKKMEEDPIRSVSLAQTGRQKKRHPKMVEIKTRRISHADEPSINRNQTTMGNMEMTFKINNNKPRENKKSIDKDSHRTRLRNRSELRRNPVGIHFWVYSYEYPRTLHIQMAPTKTQDTELEGHVDGKNRSGITNVPGLNIAAAKTTVAVTNVLPTVDNHAAQQGNLHIAKNLIEQGRVKATDRDAQNATPLHWAAINNHVMMAKYLIDSGAEVDARGGELDATPLHWAARSGHLSMVTLLINHGADPNIRDSQGFNGLHIATHSSNTMLVLYLIYHDMDIDTPDILQHTPLMWAAYQGDAPTVDLLIRLGASVSKTDSAQFTPLHWAMIKGNQLCIRKLIEAGANINAKEENGKTPSDIAREMKADRIWERALHESDFVISTPPYVPIPSSPCFLNDPLCGIFQYDMWTASIAIWAGLHLIWIIGLICMQSYQIAKAKTTNEMANFHRYSYFGNRASISVREQIMATLAAGPGAAGTAQTGDNCDDDMGGIDENVDDSFGDRDRRHRLHSNLDSQNSLRMFSGRESMTSRRKHHLNGHGNENPFDFGCWNNCVDFCSQGQAGMMQNVNWYELYDVPLERYGNLKPRSGYVAIRDDDLV</sequence>
<name>A0ABM8W3C3_GIGMA</name>
<dbReference type="Gene3D" id="1.25.40.20">
    <property type="entry name" value="Ankyrin repeat-containing domain"/>
    <property type="match status" value="1"/>
</dbReference>
<dbReference type="PROSITE" id="PS50088">
    <property type="entry name" value="ANK_REPEAT"/>
    <property type="match status" value="5"/>
</dbReference>
<dbReference type="Pfam" id="PF08159">
    <property type="entry name" value="NUC153"/>
    <property type="match status" value="1"/>
</dbReference>
<dbReference type="SMART" id="SM00248">
    <property type="entry name" value="ANK"/>
    <property type="match status" value="5"/>
</dbReference>
<dbReference type="InterPro" id="IPR040382">
    <property type="entry name" value="NOL10/Enp2"/>
</dbReference>
<evidence type="ECO:0000313" key="13">
    <source>
        <dbReference type="Proteomes" id="UP000789901"/>
    </source>
</evidence>
<dbReference type="InterPro" id="IPR036322">
    <property type="entry name" value="WD40_repeat_dom_sf"/>
</dbReference>
<evidence type="ECO:0000256" key="5">
    <source>
        <dbReference type="ARBA" id="ARBA00023242"/>
    </source>
</evidence>
<feature type="domain" description="Nucleolar protein 10-like second" evidence="10">
    <location>
        <begin position="377"/>
        <end position="425"/>
    </location>
</feature>
<dbReference type="PRINTS" id="PR01415">
    <property type="entry name" value="ANKYRIN"/>
</dbReference>
<dbReference type="InterPro" id="IPR056550">
    <property type="entry name" value="NOL10_2nd"/>
</dbReference>
<dbReference type="Pfam" id="PF23097">
    <property type="entry name" value="NOL10_2nd"/>
    <property type="match status" value="1"/>
</dbReference>
<dbReference type="InterPro" id="IPR036770">
    <property type="entry name" value="Ankyrin_rpt-contain_sf"/>
</dbReference>
<evidence type="ECO:0000259" key="9">
    <source>
        <dbReference type="Pfam" id="PF08159"/>
    </source>
</evidence>
<keyword evidence="8" id="KW-0812">Transmembrane</keyword>
<feature type="domain" description="NUC153" evidence="9">
    <location>
        <begin position="486"/>
        <end position="513"/>
    </location>
</feature>
<feature type="repeat" description="ANK" evidence="6">
    <location>
        <begin position="887"/>
        <end position="919"/>
    </location>
</feature>
<keyword evidence="6" id="KW-0040">ANK repeat</keyword>
<keyword evidence="8" id="KW-0472">Membrane</keyword>
<feature type="repeat" description="ANK" evidence="6">
    <location>
        <begin position="821"/>
        <end position="853"/>
    </location>
</feature>
<dbReference type="SUPFAM" id="SSF48403">
    <property type="entry name" value="Ankyrin repeat"/>
    <property type="match status" value="1"/>
</dbReference>